<keyword evidence="2" id="KW-1185">Reference proteome</keyword>
<protein>
    <submittedName>
        <fullName evidence="1">Histone deacetylase</fullName>
    </submittedName>
</protein>
<sequence>MDAVRVPEPAAGAARAPGRVWYAAYGSNVQRERLACYVEGGRPAGAARTYPGCRDRRMPAESAAVELAGEMYLATRSPVWGGGCAFYDPGAGGRVLARAHLLAAGQFADIAAQEMLRPPGDDLDLTEVLAHGRAVLGEGRYETLVCAGWLDGAPVLTFTAPWRMRDVAWTVPSAAYVRCVGTGLLAAGAWDAATVASYVAARPGAAGHWSPRAVRELIEGAGAAGVEGPRRIV</sequence>
<dbReference type="RefSeq" id="WP_345077653.1">
    <property type="nucleotide sequence ID" value="NZ_BAAAWG010000002.1"/>
</dbReference>
<comment type="caution">
    <text evidence="1">The sequence shown here is derived from an EMBL/GenBank/DDBJ whole genome shotgun (WGS) entry which is preliminary data.</text>
</comment>
<evidence type="ECO:0000313" key="2">
    <source>
        <dbReference type="Proteomes" id="UP001596241"/>
    </source>
</evidence>
<accession>A0ABW1FKU9</accession>
<dbReference type="Gene3D" id="3.10.490.10">
    <property type="entry name" value="Gamma-glutamyl cyclotransferase-like"/>
    <property type="match status" value="1"/>
</dbReference>
<reference evidence="2" key="1">
    <citation type="journal article" date="2019" name="Int. J. Syst. Evol. Microbiol.">
        <title>The Global Catalogue of Microorganisms (GCM) 10K type strain sequencing project: providing services to taxonomists for standard genome sequencing and annotation.</title>
        <authorList>
            <consortium name="The Broad Institute Genomics Platform"/>
            <consortium name="The Broad Institute Genome Sequencing Center for Infectious Disease"/>
            <person name="Wu L."/>
            <person name="Ma J."/>
        </authorList>
    </citation>
    <scope>NUCLEOTIDE SEQUENCE [LARGE SCALE GENOMIC DNA]</scope>
    <source>
        <strain evidence="2">CGMCC 1.15809</strain>
    </source>
</reference>
<organism evidence="1 2">
    <name type="scientific">Streptomyces ramulosus</name>
    <dbReference type="NCBI Taxonomy" id="47762"/>
    <lineage>
        <taxon>Bacteria</taxon>
        <taxon>Bacillati</taxon>
        <taxon>Actinomycetota</taxon>
        <taxon>Actinomycetes</taxon>
        <taxon>Kitasatosporales</taxon>
        <taxon>Streptomycetaceae</taxon>
        <taxon>Streptomyces</taxon>
    </lineage>
</organism>
<gene>
    <name evidence="1" type="ORF">ACFP3M_20040</name>
</gene>
<dbReference type="EMBL" id="JBHSPW010000009">
    <property type="protein sequence ID" value="MFC5895096.1"/>
    <property type="molecule type" value="Genomic_DNA"/>
</dbReference>
<evidence type="ECO:0000313" key="1">
    <source>
        <dbReference type="EMBL" id="MFC5895096.1"/>
    </source>
</evidence>
<name>A0ABW1FKU9_9ACTN</name>
<proteinExistence type="predicted"/>
<dbReference type="Proteomes" id="UP001596241">
    <property type="component" value="Unassembled WGS sequence"/>
</dbReference>